<dbReference type="RefSeq" id="WP_107029619.1">
    <property type="nucleotide sequence ID" value="NZ_PYLQ01000006.1"/>
</dbReference>
<proteinExistence type="predicted"/>
<evidence type="ECO:0000313" key="1">
    <source>
        <dbReference type="EMBL" id="PST41854.1"/>
    </source>
</evidence>
<dbReference type="EMBL" id="PYLQ01000006">
    <property type="protein sequence ID" value="PST41854.1"/>
    <property type="molecule type" value="Genomic_DNA"/>
</dbReference>
<dbReference type="Proteomes" id="UP000240974">
    <property type="component" value="Unassembled WGS sequence"/>
</dbReference>
<dbReference type="PROSITE" id="PS51257">
    <property type="entry name" value="PROKAR_LIPOPROTEIN"/>
    <property type="match status" value="1"/>
</dbReference>
<accession>A0A2T3G2U2</accession>
<name>A0A2T3G2U2_9FIRM</name>
<comment type="caution">
    <text evidence="1">The sequence shown here is derived from an EMBL/GenBank/DDBJ whole genome shotgun (WGS) entry which is preliminary data.</text>
</comment>
<dbReference type="AlphaFoldDB" id="A0A2T3G2U2"/>
<organism evidence="1 2">
    <name type="scientific">Faecalibacillus intestinalis</name>
    <dbReference type="NCBI Taxonomy" id="1982626"/>
    <lineage>
        <taxon>Bacteria</taxon>
        <taxon>Bacillati</taxon>
        <taxon>Bacillota</taxon>
        <taxon>Erysipelotrichia</taxon>
        <taxon>Erysipelotrichales</taxon>
        <taxon>Coprobacillaceae</taxon>
        <taxon>Faecalibacillus</taxon>
    </lineage>
</organism>
<gene>
    <name evidence="1" type="ORF">C7U54_05790</name>
</gene>
<protein>
    <submittedName>
        <fullName evidence="1">Uncharacterized protein</fullName>
    </submittedName>
</protein>
<sequence length="281" mass="31949">MKKIMLSMFCIFLLVGCSTKQENITIKKNNNQETVDLKVGFGLHHIEDGYNFDGKDVDINYDYEVVGRDANFGLMIFINGIPQMIKHEDKESLVYTFKGKKDTNKTEHVSIMPNTGSKGDHLYMHAFLIADYEIVDSLKQLTNKQHMMACGTTFIDIHQDTANNPIDLNNNYDLIDYTSDLLKHDEEGYFDNNLLIQFPNNLEGNFKKNKPITIKMSGISDNYILWVLEDLKPVSSYHIELPKNKSAVLSYKPGNKTKNVKAIAIPLSSNLPEESTSLVVK</sequence>
<evidence type="ECO:0000313" key="2">
    <source>
        <dbReference type="Proteomes" id="UP000240974"/>
    </source>
</evidence>
<keyword evidence="2" id="KW-1185">Reference proteome</keyword>
<reference evidence="1 2" key="1">
    <citation type="journal article" date="2019" name="Int. J. Syst. Evol. Microbiol.">
        <title>Faecalibacillus intestinalis gen. nov., sp. nov. and Faecalibacillus faecis sp. nov., isolated from human faeces.</title>
        <authorList>
            <person name="Seo B."/>
            <person name="Jeon K."/>
            <person name="Baek I."/>
            <person name="Lee Y.M."/>
            <person name="Baek K."/>
            <person name="Ko G."/>
        </authorList>
    </citation>
    <scope>NUCLEOTIDE SEQUENCE [LARGE SCALE GENOMIC DNA]</scope>
    <source>
        <strain evidence="1 2">SNUG30099</strain>
    </source>
</reference>